<dbReference type="InterPro" id="IPR036388">
    <property type="entry name" value="WH-like_DNA-bd_sf"/>
</dbReference>
<dbReference type="SUPFAM" id="SSF46785">
    <property type="entry name" value="Winged helix' DNA-binding domain"/>
    <property type="match status" value="1"/>
</dbReference>
<dbReference type="AlphaFoldDB" id="A0A562VFY9"/>
<dbReference type="RefSeq" id="WP_145024748.1">
    <property type="nucleotide sequence ID" value="NZ_VLLN01000025.1"/>
</dbReference>
<sequence length="124" mass="13748">MRNVIVKTGTTEEYFAHVREIAKQIDRGEVPKPEFTLTFEDPADMFAVMTPARLELFRAAKADPASITAIAHRLHRDRSTVKKDVDVLVAAGLLDIEEVPLPGHGRQKFVRAAADMIQLQAVVA</sequence>
<keyword evidence="2" id="KW-1185">Reference proteome</keyword>
<comment type="caution">
    <text evidence="1">The sequence shown here is derived from an EMBL/GenBank/DDBJ whole genome shotgun (WGS) entry which is preliminary data.</text>
</comment>
<dbReference type="EMBL" id="VLLN01000025">
    <property type="protein sequence ID" value="TWJ16714.1"/>
    <property type="molecule type" value="Genomic_DNA"/>
</dbReference>
<dbReference type="InterPro" id="IPR036390">
    <property type="entry name" value="WH_DNA-bd_sf"/>
</dbReference>
<dbReference type="Proteomes" id="UP000319449">
    <property type="component" value="Unassembled WGS sequence"/>
</dbReference>
<dbReference type="OrthoDB" id="5514107at2"/>
<dbReference type="Gene3D" id="1.10.10.10">
    <property type="entry name" value="Winged helix-like DNA-binding domain superfamily/Winged helix DNA-binding domain"/>
    <property type="match status" value="1"/>
</dbReference>
<accession>A0A562VFY9</accession>
<name>A0A562VFY9_9BACT</name>
<reference evidence="1 2" key="1">
    <citation type="submission" date="2019-07" db="EMBL/GenBank/DDBJ databases">
        <title>Genomic Encyclopedia of Archaeal and Bacterial Type Strains, Phase II (KMG-II): from individual species to whole genera.</title>
        <authorList>
            <person name="Goeker M."/>
        </authorList>
    </citation>
    <scope>NUCLEOTIDE SEQUENCE [LARGE SCALE GENOMIC DNA]</scope>
    <source>
        <strain evidence="1 2">ATCC BAA-1139</strain>
    </source>
</reference>
<proteinExistence type="predicted"/>
<evidence type="ECO:0000313" key="1">
    <source>
        <dbReference type="EMBL" id="TWJ16714.1"/>
    </source>
</evidence>
<organism evidence="1 2">
    <name type="scientific">Geobacter argillaceus</name>
    <dbReference type="NCBI Taxonomy" id="345631"/>
    <lineage>
        <taxon>Bacteria</taxon>
        <taxon>Pseudomonadati</taxon>
        <taxon>Thermodesulfobacteriota</taxon>
        <taxon>Desulfuromonadia</taxon>
        <taxon>Geobacterales</taxon>
        <taxon>Geobacteraceae</taxon>
        <taxon>Geobacter</taxon>
    </lineage>
</organism>
<protein>
    <submittedName>
        <fullName evidence="1">Transcriptional regulator, ArsR family</fullName>
    </submittedName>
</protein>
<dbReference type="Pfam" id="PF25212">
    <property type="entry name" value="HVO_A0114"/>
    <property type="match status" value="1"/>
</dbReference>
<gene>
    <name evidence="1" type="ORF">JN12_03286</name>
</gene>
<evidence type="ECO:0000313" key="2">
    <source>
        <dbReference type="Proteomes" id="UP000319449"/>
    </source>
</evidence>